<dbReference type="InterPro" id="IPR027417">
    <property type="entry name" value="P-loop_NTPase"/>
</dbReference>
<dbReference type="RefSeq" id="XP_066634685.1">
    <property type="nucleotide sequence ID" value="XM_066774566.1"/>
</dbReference>
<feature type="region of interest" description="Disordered" evidence="1">
    <location>
        <begin position="1"/>
        <end position="59"/>
    </location>
</feature>
<organism evidence="2 3">
    <name type="scientific">Diplodia seriata</name>
    <dbReference type="NCBI Taxonomy" id="420778"/>
    <lineage>
        <taxon>Eukaryota</taxon>
        <taxon>Fungi</taxon>
        <taxon>Dikarya</taxon>
        <taxon>Ascomycota</taxon>
        <taxon>Pezizomycotina</taxon>
        <taxon>Dothideomycetes</taxon>
        <taxon>Dothideomycetes incertae sedis</taxon>
        <taxon>Botryosphaeriales</taxon>
        <taxon>Botryosphaeriaceae</taxon>
        <taxon>Diplodia</taxon>
    </lineage>
</organism>
<dbReference type="Proteomes" id="UP001430584">
    <property type="component" value="Unassembled WGS sequence"/>
</dbReference>
<sequence>MSDSEDGAGVPLIEPGFLRSPSPAKGEKRKREDDVEPKQSKRAEKRKNKKPKNAENEDLNEELGLNLAIGRMDSQLLADYMAQRTKRFDPDLSMVELEDRYVPEKAIVDTSSWEQQRDLEHLPAFLENYAKRNLKKTSKEKGRPHTLVVAMAGLRAADMVRALRTFEDKGVKVTKLFAKHIKLQEAIENCKRFKMNIGVGTPKRIIDLLDNGALSPESLERIVVDASHIDVKKRGIMENQEVQKELAQLLARPEFKSRYGQPEKKIEGRNIVYDE</sequence>
<comment type="caution">
    <text evidence="2">The sequence shown here is derived from an EMBL/GenBank/DDBJ whole genome shotgun (WGS) entry which is preliminary data.</text>
</comment>
<dbReference type="GeneID" id="92007171"/>
<feature type="compositionally biased region" description="Basic and acidic residues" evidence="1">
    <location>
        <begin position="25"/>
        <end position="42"/>
    </location>
</feature>
<dbReference type="PANTHER" id="PTHR24030">
    <property type="entry name" value="PROTEIN CMSS1"/>
    <property type="match status" value="1"/>
</dbReference>
<evidence type="ECO:0000313" key="2">
    <source>
        <dbReference type="EMBL" id="KAL0261656.1"/>
    </source>
</evidence>
<gene>
    <name evidence="2" type="primary">cms1</name>
    <name evidence="2" type="ORF">SLS55_003086</name>
</gene>
<dbReference type="PANTHER" id="PTHR24030:SF0">
    <property type="entry name" value="PROTEIN CMSS1"/>
    <property type="match status" value="1"/>
</dbReference>
<proteinExistence type="predicted"/>
<keyword evidence="3" id="KW-1185">Reference proteome</keyword>
<name>A0ABR3CM11_9PEZI</name>
<accession>A0ABR3CM11</accession>
<dbReference type="EMBL" id="JAJVCZ030000003">
    <property type="protein sequence ID" value="KAL0261656.1"/>
    <property type="molecule type" value="Genomic_DNA"/>
</dbReference>
<dbReference type="Gene3D" id="3.40.50.300">
    <property type="entry name" value="P-loop containing nucleotide triphosphate hydrolases"/>
    <property type="match status" value="1"/>
</dbReference>
<evidence type="ECO:0000313" key="3">
    <source>
        <dbReference type="Proteomes" id="UP001430584"/>
    </source>
</evidence>
<evidence type="ECO:0000256" key="1">
    <source>
        <dbReference type="SAM" id="MobiDB-lite"/>
    </source>
</evidence>
<reference evidence="2 3" key="1">
    <citation type="submission" date="2024-02" db="EMBL/GenBank/DDBJ databases">
        <title>De novo assembly and annotation of 12 fungi associated with fruit tree decline syndrome in Ontario, Canada.</title>
        <authorList>
            <person name="Sulman M."/>
            <person name="Ellouze W."/>
            <person name="Ilyukhin E."/>
        </authorList>
    </citation>
    <scope>NUCLEOTIDE SEQUENCE [LARGE SCALE GENOMIC DNA]</scope>
    <source>
        <strain evidence="2 3">FDS-637</strain>
    </source>
</reference>
<protein>
    <submittedName>
        <fullName evidence="2">Protein cms1</fullName>
    </submittedName>
</protein>
<dbReference type="Pfam" id="PF14617">
    <property type="entry name" value="CMS1"/>
    <property type="match status" value="1"/>
</dbReference>
<dbReference type="InterPro" id="IPR032704">
    <property type="entry name" value="Cms1"/>
</dbReference>